<dbReference type="EMBL" id="CT573071">
    <property type="protein sequence ID" value="CAJ74416.1"/>
    <property type="molecule type" value="Genomic_DNA"/>
</dbReference>
<evidence type="ECO:0000313" key="1">
    <source>
        <dbReference type="EMBL" id="CAJ74416.1"/>
    </source>
</evidence>
<organism evidence="1">
    <name type="scientific">Kuenenia stuttgartiensis</name>
    <dbReference type="NCBI Taxonomy" id="174633"/>
    <lineage>
        <taxon>Bacteria</taxon>
        <taxon>Pseudomonadati</taxon>
        <taxon>Planctomycetota</taxon>
        <taxon>Candidatus Brocadiia</taxon>
        <taxon>Candidatus Brocadiales</taxon>
        <taxon>Candidatus Brocadiaceae</taxon>
        <taxon>Candidatus Kuenenia</taxon>
    </lineage>
</organism>
<accession>Q1Q321</accession>
<name>Q1Q321_KUEST</name>
<dbReference type="AlphaFoldDB" id="Q1Q321"/>
<reference evidence="1" key="1">
    <citation type="journal article" date="2006" name="Nature">
        <title>Deciphering the evolution and metabolism of an anammox bacterium from a community genome.</title>
        <authorList>
            <person name="Strous M."/>
            <person name="Pelletier E."/>
            <person name="Mangenot S."/>
            <person name="Rattei T."/>
            <person name="Lehner A."/>
            <person name="Taylor M.W."/>
            <person name="Horn M."/>
            <person name="Daims H."/>
            <person name="Bartol-Mavel D."/>
            <person name="Wincker P."/>
            <person name="Barbe V."/>
            <person name="Fonknechten N."/>
            <person name="Vallenet D."/>
            <person name="Segurens B."/>
            <person name="Schenowitz-Truong C."/>
            <person name="Medigue C."/>
            <person name="Collingro A."/>
            <person name="Snel B."/>
            <person name="Dutilh B.E."/>
            <person name="OpDenCamp H.J.M."/>
            <person name="vanDerDrift C."/>
            <person name="Cirpus I."/>
            <person name="vanDePas-Schoonen K.T."/>
            <person name="Harhangi H.R."/>
            <person name="vanNiftrik L."/>
            <person name="Schmid M."/>
            <person name="Keltjens J."/>
            <person name="vanDeVossenberg J."/>
            <person name="Kartal B."/>
            <person name="Meier H."/>
            <person name="Frishman D."/>
            <person name="Huynen M.A."/>
            <person name="Mewes H."/>
            <person name="Weissenbach J."/>
            <person name="Jetten M.S.M."/>
            <person name="Wagner M."/>
            <person name="LePaslier D."/>
        </authorList>
    </citation>
    <scope>NUCLEOTIDE SEQUENCE</scope>
</reference>
<reference evidence="1" key="2">
    <citation type="submission" date="2006-01" db="EMBL/GenBank/DDBJ databases">
        <authorList>
            <person name="Genoscope"/>
        </authorList>
    </citation>
    <scope>NUCLEOTIDE SEQUENCE</scope>
</reference>
<sequence length="79" mass="9278">METRDCFVAPLLAMTFFYVHILTKRCTKYEYDAQNRFCNSSTPSSKLISARLFLIFFIWSPISKIGSRQSNSKFYPFIC</sequence>
<gene>
    <name evidence="1" type="ORF">kuste3653</name>
</gene>
<proteinExistence type="predicted"/>
<protein>
    <submittedName>
        <fullName evidence="1">Uncharacterized protein</fullName>
    </submittedName>
</protein>